<dbReference type="PANTHER" id="PTHR32518">
    <property type="match status" value="1"/>
</dbReference>
<keyword evidence="8 12" id="KW-0808">Transferase</keyword>
<evidence type="ECO:0000256" key="2">
    <source>
        <dbReference type="ARBA" id="ARBA00004496"/>
    </source>
</evidence>
<evidence type="ECO:0000256" key="6">
    <source>
        <dbReference type="ARBA" id="ARBA00022490"/>
    </source>
</evidence>
<evidence type="ECO:0000256" key="11">
    <source>
        <dbReference type="ARBA" id="ARBA00031501"/>
    </source>
</evidence>
<evidence type="ECO:0000313" key="12">
    <source>
        <dbReference type="EMBL" id="AGS54324.1"/>
    </source>
</evidence>
<accession>A0A806K2M8</accession>
<dbReference type="GO" id="GO:0005975">
    <property type="term" value="P:carbohydrate metabolic process"/>
    <property type="evidence" value="ECO:0007669"/>
    <property type="project" value="InterPro"/>
</dbReference>
<proteinExistence type="inferred from homology"/>
<dbReference type="SUPFAM" id="SSF51445">
    <property type="entry name" value="(Trans)glycosidases"/>
    <property type="match status" value="1"/>
</dbReference>
<evidence type="ECO:0000256" key="10">
    <source>
        <dbReference type="ARBA" id="ARBA00031423"/>
    </source>
</evidence>
<dbReference type="PANTHER" id="PTHR32518:SF3">
    <property type="entry name" value="4-ALPHA-GLUCANOTRANSFERASE"/>
    <property type="match status" value="1"/>
</dbReference>
<reference evidence="12" key="1">
    <citation type="submission" date="2012-03" db="EMBL/GenBank/DDBJ databases">
        <title>Functional metagenomics reveals considerable lignocellulase gene clusters in the gut microbiome of a wood-feeding higher termite.</title>
        <authorList>
            <person name="Liu N."/>
        </authorList>
    </citation>
    <scope>NUCLEOTIDE SEQUENCE</scope>
</reference>
<dbReference type="InterPro" id="IPR003385">
    <property type="entry name" value="Glyco_hydro_77"/>
</dbReference>
<keyword evidence="6" id="KW-0963">Cytoplasm</keyword>
<evidence type="ECO:0000256" key="5">
    <source>
        <dbReference type="ARBA" id="ARBA00020295"/>
    </source>
</evidence>
<keyword evidence="9" id="KW-0119">Carbohydrate metabolism</keyword>
<dbReference type="EC" id="2.4.1.25" evidence="4"/>
<dbReference type="AlphaFoldDB" id="A0A806K2M8"/>
<evidence type="ECO:0000256" key="4">
    <source>
        <dbReference type="ARBA" id="ARBA00012560"/>
    </source>
</evidence>
<evidence type="ECO:0000256" key="3">
    <source>
        <dbReference type="ARBA" id="ARBA00005684"/>
    </source>
</evidence>
<dbReference type="Gene3D" id="3.20.20.80">
    <property type="entry name" value="Glycosidases"/>
    <property type="match status" value="2"/>
</dbReference>
<keyword evidence="7 12" id="KW-0328">Glycosyltransferase</keyword>
<comment type="similarity">
    <text evidence="3">Belongs to the disproportionating enzyme family.</text>
</comment>
<organism evidence="12">
    <name type="scientific">uncultured bacterium contig00115</name>
    <dbReference type="NCBI Taxonomy" id="1181577"/>
    <lineage>
        <taxon>Bacteria</taxon>
        <taxon>environmental samples</taxon>
    </lineage>
</organism>
<name>A0A806K2M8_9BACT</name>
<dbReference type="GO" id="GO:0005737">
    <property type="term" value="C:cytoplasm"/>
    <property type="evidence" value="ECO:0007669"/>
    <property type="project" value="UniProtKB-SubCell"/>
</dbReference>
<dbReference type="EMBL" id="JQ844289">
    <property type="protein sequence ID" value="AGS54324.1"/>
    <property type="molecule type" value="Genomic_DNA"/>
</dbReference>
<evidence type="ECO:0000256" key="9">
    <source>
        <dbReference type="ARBA" id="ARBA00023277"/>
    </source>
</evidence>
<dbReference type="GO" id="GO:0004134">
    <property type="term" value="F:4-alpha-glucanotransferase activity"/>
    <property type="evidence" value="ECO:0007669"/>
    <property type="project" value="UniProtKB-EC"/>
</dbReference>
<comment type="catalytic activity">
    <reaction evidence="1">
        <text>Transfers a segment of a (1-&gt;4)-alpha-D-glucan to a new position in an acceptor, which may be glucose or a (1-&gt;4)-alpha-D-glucan.</text>
        <dbReference type="EC" id="2.4.1.25"/>
    </reaction>
</comment>
<dbReference type="InterPro" id="IPR017853">
    <property type="entry name" value="GH"/>
</dbReference>
<dbReference type="Pfam" id="PF02446">
    <property type="entry name" value="Glyco_hydro_77"/>
    <property type="match status" value="1"/>
</dbReference>
<comment type="subcellular location">
    <subcellularLocation>
        <location evidence="2">Cytoplasm</location>
    </subcellularLocation>
</comment>
<protein>
    <recommendedName>
        <fullName evidence="5">4-alpha-glucanotransferase</fullName>
        <ecNumber evidence="4">2.4.1.25</ecNumber>
    </recommendedName>
    <alternativeName>
        <fullName evidence="10">Amylomaltase</fullName>
    </alternativeName>
    <alternativeName>
        <fullName evidence="11">Disproportionating enzyme</fullName>
    </alternativeName>
</protein>
<evidence type="ECO:0000256" key="1">
    <source>
        <dbReference type="ARBA" id="ARBA00000439"/>
    </source>
</evidence>
<evidence type="ECO:0000256" key="7">
    <source>
        <dbReference type="ARBA" id="ARBA00022676"/>
    </source>
</evidence>
<evidence type="ECO:0000256" key="8">
    <source>
        <dbReference type="ARBA" id="ARBA00022679"/>
    </source>
</evidence>
<sequence>MSKPATCKRQLGVVVPVGALRSKSGIGVGEFLDLANFAILCKKMRVGLIQILPVNDTGFESSPYSSLTAFGLHPLYLRIDELEEYKTSGAPLKKRLKEAREKFDKNARFSHQLILKEKLDICRELFALQKAEIVKSADGGKLAAWIDQNAWIKQYAVYRRLKEANEGKSWKDWAEYRTVTAEDIDKLWKDETLWEEHVFWVWLQEALDAQFSKAAQAVTNAKIILKGDLPILMNEDSCDVWAHPELFIQDLSAGAPPDMYSPEGQNWGFPIYNWEAQEKDNYAWWRRRLAVAGKYYKAYRIDHVLGFFRIWASSRADYSSALGRYVPYAPVSSGDLRKMGFDKGRVRWLSRPHIPTGEIWDALKNNWGGPYKDADITAAATKVFSKALERVGNEELWLFKKKIKGEKDIDTLGLHPAVINYLHGKWHNRLFLHYEKGKFFPVWYFRESVAYKSLSQNEKNTLEALLEKRRIRSEKVWAAQGKKLLSILVESSPMLPCAEDLGAVPACVPKVLSKLKILGLRVIRWFREWDKPGQPFIPFEEYPELSVCTPSVHDSSTVREWWEKEADQKQFAGFIGVPSLPKVYNPGAAKIILSKAAGARSRFRVFQIQDLLHLSNKWYAANPAQERVNVPGTSNEFNWTYRLPATIEEIVKDKELLAAVAEMSRIKPVPRKKNIDA</sequence>